<organism evidence="1 2">
    <name type="scientific">Lupinus luteus</name>
    <name type="common">European yellow lupine</name>
    <dbReference type="NCBI Taxonomy" id="3873"/>
    <lineage>
        <taxon>Eukaryota</taxon>
        <taxon>Viridiplantae</taxon>
        <taxon>Streptophyta</taxon>
        <taxon>Embryophyta</taxon>
        <taxon>Tracheophyta</taxon>
        <taxon>Spermatophyta</taxon>
        <taxon>Magnoliopsida</taxon>
        <taxon>eudicotyledons</taxon>
        <taxon>Gunneridae</taxon>
        <taxon>Pentapetalae</taxon>
        <taxon>rosids</taxon>
        <taxon>fabids</taxon>
        <taxon>Fabales</taxon>
        <taxon>Fabaceae</taxon>
        <taxon>Papilionoideae</taxon>
        <taxon>50 kb inversion clade</taxon>
        <taxon>genistoids sensu lato</taxon>
        <taxon>core genistoids</taxon>
        <taxon>Genisteae</taxon>
        <taxon>Lupinus</taxon>
    </lineage>
</organism>
<reference evidence="1 2" key="1">
    <citation type="submission" date="2024-03" db="EMBL/GenBank/DDBJ databases">
        <authorList>
            <person name="Martinez-Hernandez J."/>
        </authorList>
    </citation>
    <scope>NUCLEOTIDE SEQUENCE [LARGE SCALE GENOMIC DNA]</scope>
</reference>
<dbReference type="AlphaFoldDB" id="A0AAV1X9W8"/>
<proteinExistence type="predicted"/>
<evidence type="ECO:0000313" key="1">
    <source>
        <dbReference type="EMBL" id="CAL0318520.1"/>
    </source>
</evidence>
<comment type="caution">
    <text evidence="1">The sequence shown here is derived from an EMBL/GenBank/DDBJ whole genome shotgun (WGS) entry which is preliminary data.</text>
</comment>
<gene>
    <name evidence="1" type="ORF">LLUT_LOCUS19580</name>
</gene>
<evidence type="ECO:0000313" key="2">
    <source>
        <dbReference type="Proteomes" id="UP001497480"/>
    </source>
</evidence>
<protein>
    <submittedName>
        <fullName evidence="1">Uncharacterized protein</fullName>
    </submittedName>
</protein>
<dbReference type="EMBL" id="CAXHTB010000013">
    <property type="protein sequence ID" value="CAL0318520.1"/>
    <property type="molecule type" value="Genomic_DNA"/>
</dbReference>
<keyword evidence="2" id="KW-1185">Reference proteome</keyword>
<accession>A0AAV1X9W8</accession>
<sequence length="293" mass="32136">MAFSDTSATMWTRLNKQYANHSRTRAMSLKERHSPISKGASLEFKVEVKVIEKTKRLAVGKLLRVEDIFSIEDSLAKDCIFSIKAIPAGDSSSKIECSQKIIISGNMFVIRLIEDFRDPSGFFEVIKKSNCFPSKELVQLVLDSDETEFGAWNDMVSCWGEHILVEDEDDDVVECFEKVLGAQSGVKNNLSILGVVNVASFGSNVLDHTNLEGGGQLVLALPAIGNKVSIPMYQLKSGAPCYEKISVATIKSLPSSRFQHSSFEVSSFSKTVGNKKCGGVGDDFGRASKYLRG</sequence>
<dbReference type="Proteomes" id="UP001497480">
    <property type="component" value="Unassembled WGS sequence"/>
</dbReference>
<name>A0AAV1X9W8_LUPLU</name>